<evidence type="ECO:0000313" key="2">
    <source>
        <dbReference type="EMBL" id="QHU00942.1"/>
    </source>
</evidence>
<feature type="compositionally biased region" description="Acidic residues" evidence="1">
    <location>
        <begin position="97"/>
        <end position="119"/>
    </location>
</feature>
<dbReference type="EMBL" id="MN740331">
    <property type="protein sequence ID" value="QHU00942.1"/>
    <property type="molecule type" value="Genomic_DNA"/>
</dbReference>
<sequence>MTILVIVSVVATLSPRILPIHIQIGGKRLTAAQLTEKFLKTKRGKKLIKKNKRKGIPVTKTKKLMVKAINKIRRKKKNTEPVTAPLRDGSFYMTYDTDTDTDDTDTDTDTDTDADDTDTDTVRVSVIASDRHSSSDMTYSTSDTDTDTDADFSIKYHF</sequence>
<protein>
    <submittedName>
        <fullName evidence="2">Uncharacterized protein</fullName>
    </submittedName>
</protein>
<feature type="region of interest" description="Disordered" evidence="1">
    <location>
        <begin position="94"/>
        <end position="144"/>
    </location>
</feature>
<reference evidence="2" key="1">
    <citation type="journal article" date="2020" name="Nature">
        <title>Giant virus diversity and host interactions through global metagenomics.</title>
        <authorList>
            <person name="Schulz F."/>
            <person name="Roux S."/>
            <person name="Paez-Espino D."/>
            <person name="Jungbluth S."/>
            <person name="Walsh D.A."/>
            <person name="Denef V.J."/>
            <person name="McMahon K.D."/>
            <person name="Konstantinidis K.T."/>
            <person name="Eloe-Fadrosh E.A."/>
            <person name="Kyrpides N.C."/>
            <person name="Woyke T."/>
        </authorList>
    </citation>
    <scope>NUCLEOTIDE SEQUENCE</scope>
    <source>
        <strain evidence="2">GVMAG-M-3300025860-20</strain>
    </source>
</reference>
<proteinExistence type="predicted"/>
<accession>A0A6C0J5N4</accession>
<dbReference type="AlphaFoldDB" id="A0A6C0J5N4"/>
<name>A0A6C0J5N4_9ZZZZ</name>
<evidence type="ECO:0000256" key="1">
    <source>
        <dbReference type="SAM" id="MobiDB-lite"/>
    </source>
</evidence>
<organism evidence="2">
    <name type="scientific">viral metagenome</name>
    <dbReference type="NCBI Taxonomy" id="1070528"/>
    <lineage>
        <taxon>unclassified sequences</taxon>
        <taxon>metagenomes</taxon>
        <taxon>organismal metagenomes</taxon>
    </lineage>
</organism>